<protein>
    <recommendedName>
        <fullName evidence="2">F-box domain-containing protein</fullName>
    </recommendedName>
</protein>
<feature type="non-terminal residue" evidence="1">
    <location>
        <position position="1"/>
    </location>
</feature>
<accession>A0A3G5AJ03</accession>
<evidence type="ECO:0000313" key="1">
    <source>
        <dbReference type="EMBL" id="AYV87185.1"/>
    </source>
</evidence>
<name>A0A3G5AJ03_9VIRU</name>
<gene>
    <name evidence="1" type="ORF">Sylvanvirus33_1</name>
</gene>
<reference evidence="1" key="1">
    <citation type="submission" date="2018-10" db="EMBL/GenBank/DDBJ databases">
        <title>Hidden diversity of soil giant viruses.</title>
        <authorList>
            <person name="Schulz F."/>
            <person name="Alteio L."/>
            <person name="Goudeau D."/>
            <person name="Ryan E.M."/>
            <person name="Malmstrom R.R."/>
            <person name="Blanchard J."/>
            <person name="Woyke T."/>
        </authorList>
    </citation>
    <scope>NUCLEOTIDE SEQUENCE</scope>
    <source>
        <strain evidence="1">SYV1</strain>
    </source>
</reference>
<dbReference type="SUPFAM" id="SSF52047">
    <property type="entry name" value="RNI-like"/>
    <property type="match status" value="1"/>
</dbReference>
<evidence type="ECO:0008006" key="2">
    <source>
        <dbReference type="Google" id="ProtNLM"/>
    </source>
</evidence>
<sequence length="551" mass="64995">LWIYLFPLVGCIELPHVLSVCKTMQKHIRHPDCWSSNSLKYYILKAPHSQGNSWTSIQHLCMSIPDSSMSLTFVQAISDLKNIRSLNCSALTFARIVYHTDRKIHITDLSISLVSLGEDEMNALDTWGLITPCVSRLIFSSTYVLSLESEHRICSMCKRFIQGMKYLSHLHHIEFNCFVHMAGTYEGLIHDLSRYASYLKTLYVLDCPPDDFHFILNDFPHLTYFEIPEDVLYVLSPFQWTQLLEENRFQWHGLHISVKRDIIQSTQFISSKEHMLAIALIHTCDIYTVPREILSSLFLLPLRKLVFQNECKFTFQYIDLSTVFKALPHVREFEFDPLYELDQFTLIVILKACFYLPLTLKKLTLPLSSFNMSKKRFNLVTFFDRFSSLEYLHIPRGIENSARIYYSQCYLTRMKQLKVLKFDCLHLLSYKDRRCVLQDIPSSLQKFHIPGFCIYTFSRIDNTCSVSDWWTSYILNLPHLRCMTLPLYIQVHKPETEKEYEEYPWERFFPKKKIQKEIIEIYDKVSQFQCKHGQDARFDPDNCTDLTSHSH</sequence>
<organism evidence="1">
    <name type="scientific">Sylvanvirus sp</name>
    <dbReference type="NCBI Taxonomy" id="2487774"/>
    <lineage>
        <taxon>Viruses</taxon>
    </lineage>
</organism>
<dbReference type="EMBL" id="MK072539">
    <property type="protein sequence ID" value="AYV87185.1"/>
    <property type="molecule type" value="Genomic_DNA"/>
</dbReference>
<proteinExistence type="predicted"/>